<keyword evidence="1" id="KW-1133">Transmembrane helix</keyword>
<accession>A0ABS6G764</accession>
<dbReference type="InterPro" id="IPR024232">
    <property type="entry name" value="SpoIIIAH"/>
</dbReference>
<proteinExistence type="predicted"/>
<gene>
    <name evidence="2" type="ORF">KQI88_14175</name>
</gene>
<name>A0ABS6G764_9FIRM</name>
<evidence type="ECO:0000256" key="1">
    <source>
        <dbReference type="SAM" id="Phobius"/>
    </source>
</evidence>
<organism evidence="2 3">
    <name type="scientific">Alkaliphilus flagellatus</name>
    <dbReference type="NCBI Taxonomy" id="2841507"/>
    <lineage>
        <taxon>Bacteria</taxon>
        <taxon>Bacillati</taxon>
        <taxon>Bacillota</taxon>
        <taxon>Clostridia</taxon>
        <taxon>Peptostreptococcales</taxon>
        <taxon>Natronincolaceae</taxon>
        <taxon>Alkaliphilus</taxon>
    </lineage>
</organism>
<keyword evidence="1" id="KW-0812">Transmembrane</keyword>
<comment type="caution">
    <text evidence="2">The sequence shown here is derived from an EMBL/GenBank/DDBJ whole genome shotgun (WGS) entry which is preliminary data.</text>
</comment>
<evidence type="ECO:0000313" key="3">
    <source>
        <dbReference type="Proteomes" id="UP000779508"/>
    </source>
</evidence>
<sequence length="246" mass="27792">MKFSVKARKNFVIFSLVLMLGVISYVNYNLNQQALLETSSELEKYELTMMEEHGLLDEEAVFKENEEVEVAEEAPPVGDELAVEGKEEIEKKEITNAVIVDSADTNELTELAQATNVEISETVTSKKLMKSNTYFIESKLERDKKRSEMISNLNDIINGQNTSEEIRDQAVSMKLNTITSTEKEVFIENMIMAKGFNDVIVYLSDQSINIVVSSDNLTEKDVAKIVDIVNRETDIAMDNIIIMSKK</sequence>
<keyword evidence="3" id="KW-1185">Reference proteome</keyword>
<keyword evidence="1" id="KW-0472">Membrane</keyword>
<dbReference type="RefSeq" id="WP_216418402.1">
    <property type="nucleotide sequence ID" value="NZ_JAHLQK010000005.1"/>
</dbReference>
<feature type="transmembrane region" description="Helical" evidence="1">
    <location>
        <begin position="12"/>
        <end position="30"/>
    </location>
</feature>
<evidence type="ECO:0000313" key="2">
    <source>
        <dbReference type="EMBL" id="MBU5677567.1"/>
    </source>
</evidence>
<dbReference type="Pfam" id="PF12685">
    <property type="entry name" value="SpoIIIAH"/>
    <property type="match status" value="1"/>
</dbReference>
<protein>
    <submittedName>
        <fullName evidence="2">SpoIIIAH-like family protein</fullName>
    </submittedName>
</protein>
<dbReference type="Proteomes" id="UP000779508">
    <property type="component" value="Unassembled WGS sequence"/>
</dbReference>
<dbReference type="EMBL" id="JAHLQK010000005">
    <property type="protein sequence ID" value="MBU5677567.1"/>
    <property type="molecule type" value="Genomic_DNA"/>
</dbReference>
<reference evidence="2 3" key="1">
    <citation type="submission" date="2021-06" db="EMBL/GenBank/DDBJ databases">
        <authorList>
            <person name="Sun Q."/>
            <person name="Li D."/>
        </authorList>
    </citation>
    <scope>NUCLEOTIDE SEQUENCE [LARGE SCALE GENOMIC DNA]</scope>
    <source>
        <strain evidence="2 3">MSJ-5</strain>
    </source>
</reference>